<dbReference type="InterPro" id="IPR042838">
    <property type="entry name" value="KIAA1958"/>
</dbReference>
<dbReference type="InterPro" id="IPR001060">
    <property type="entry name" value="FCH_dom"/>
</dbReference>
<dbReference type="SUPFAM" id="SSF56349">
    <property type="entry name" value="DNA breaking-rejoining enzymes"/>
    <property type="match status" value="1"/>
</dbReference>
<evidence type="ECO:0008006" key="11">
    <source>
        <dbReference type="Google" id="ProtNLM"/>
    </source>
</evidence>
<evidence type="ECO:0000259" key="8">
    <source>
        <dbReference type="PROSITE" id="PS51898"/>
    </source>
</evidence>
<dbReference type="GO" id="GO:0006310">
    <property type="term" value="P:DNA recombination"/>
    <property type="evidence" value="ECO:0007669"/>
    <property type="project" value="UniProtKB-KW"/>
</dbReference>
<dbReference type="AlphaFoldDB" id="A0AA88XXR7"/>
<accession>A0AA88XXR7</accession>
<dbReference type="InterPro" id="IPR031160">
    <property type="entry name" value="F_BAR_dom"/>
</dbReference>
<dbReference type="PROSITE" id="PS51741">
    <property type="entry name" value="F_BAR"/>
    <property type="match status" value="1"/>
</dbReference>
<keyword evidence="3" id="KW-0832">Ubl conjugation</keyword>
<dbReference type="PROSITE" id="PS51898">
    <property type="entry name" value="TYR_RECOMBINASE"/>
    <property type="match status" value="1"/>
</dbReference>
<dbReference type="InterPro" id="IPR013762">
    <property type="entry name" value="Integrase-like_cat_sf"/>
</dbReference>
<keyword evidence="10" id="KW-1185">Reference proteome</keyword>
<evidence type="ECO:0000259" key="7">
    <source>
        <dbReference type="PROSITE" id="PS51741"/>
    </source>
</evidence>
<evidence type="ECO:0000313" key="10">
    <source>
        <dbReference type="Proteomes" id="UP001186944"/>
    </source>
</evidence>
<evidence type="ECO:0000256" key="3">
    <source>
        <dbReference type="ARBA" id="ARBA00022843"/>
    </source>
</evidence>
<dbReference type="EMBL" id="VSWD01000008">
    <property type="protein sequence ID" value="KAK3094477.1"/>
    <property type="molecule type" value="Genomic_DNA"/>
</dbReference>
<evidence type="ECO:0000313" key="9">
    <source>
        <dbReference type="EMBL" id="KAK3094477.1"/>
    </source>
</evidence>
<keyword evidence="4" id="KW-0233">DNA recombination</keyword>
<comment type="caution">
    <text evidence="9">The sequence shown here is derived from an EMBL/GenBank/DDBJ whole genome shotgun (WGS) entry which is preliminary data.</text>
</comment>
<dbReference type="InterPro" id="IPR002104">
    <property type="entry name" value="Integrase_catalytic"/>
</dbReference>
<keyword evidence="1" id="KW-1017">Isopeptide bond</keyword>
<dbReference type="Proteomes" id="UP001186944">
    <property type="component" value="Unassembled WGS sequence"/>
</dbReference>
<dbReference type="Pfam" id="PF12012">
    <property type="entry name" value="DUF3504"/>
    <property type="match status" value="1"/>
</dbReference>
<dbReference type="GO" id="GO:0015074">
    <property type="term" value="P:DNA integration"/>
    <property type="evidence" value="ECO:0007669"/>
    <property type="project" value="InterPro"/>
</dbReference>
<dbReference type="SMART" id="SM00055">
    <property type="entry name" value="FCH"/>
    <property type="match status" value="1"/>
</dbReference>
<reference evidence="9" key="1">
    <citation type="submission" date="2019-08" db="EMBL/GenBank/DDBJ databases">
        <title>The improved chromosome-level genome for the pearl oyster Pinctada fucata martensii using PacBio sequencing and Hi-C.</title>
        <authorList>
            <person name="Zheng Z."/>
        </authorList>
    </citation>
    <scope>NUCLEOTIDE SEQUENCE</scope>
    <source>
        <strain evidence="9">ZZ-2019</strain>
        <tissue evidence="9">Adductor muscle</tissue>
    </source>
</reference>
<keyword evidence="2" id="KW-0597">Phosphoprotein</keyword>
<dbReference type="PANTHER" id="PTHR46963:SF4">
    <property type="entry name" value="HYPOTHETICAL PROTEIN MGC115716"/>
    <property type="match status" value="1"/>
</dbReference>
<dbReference type="InterPro" id="IPR011010">
    <property type="entry name" value="DNA_brk_join_enz"/>
</dbReference>
<feature type="domain" description="F-BAR" evidence="7">
    <location>
        <begin position="1"/>
        <end position="261"/>
    </location>
</feature>
<evidence type="ECO:0000256" key="6">
    <source>
        <dbReference type="SAM" id="MobiDB-lite"/>
    </source>
</evidence>
<feature type="region of interest" description="Disordered" evidence="6">
    <location>
        <begin position="801"/>
        <end position="821"/>
    </location>
</feature>
<dbReference type="SUPFAM" id="SSF103657">
    <property type="entry name" value="BAR/IMD domain-like"/>
    <property type="match status" value="1"/>
</dbReference>
<organism evidence="9 10">
    <name type="scientific">Pinctada imbricata</name>
    <name type="common">Atlantic pearl-oyster</name>
    <name type="synonym">Pinctada martensii</name>
    <dbReference type="NCBI Taxonomy" id="66713"/>
    <lineage>
        <taxon>Eukaryota</taxon>
        <taxon>Metazoa</taxon>
        <taxon>Spiralia</taxon>
        <taxon>Lophotrochozoa</taxon>
        <taxon>Mollusca</taxon>
        <taxon>Bivalvia</taxon>
        <taxon>Autobranchia</taxon>
        <taxon>Pteriomorphia</taxon>
        <taxon>Pterioida</taxon>
        <taxon>Pterioidea</taxon>
        <taxon>Pteriidae</taxon>
        <taxon>Pinctada</taxon>
    </lineage>
</organism>
<sequence>MGFGTDFQGRKSHETLLQLQDQEIKLLENIKRCLQVRIKSDKSYADSLSSLVKEAQKFTSPDFLPYCSMFQAWDTIVKQTDKFVEYLNTNVKNLTSTTMTRLSDLINDKKAAKKFYFDERNRLETEFSKVQDEAQRHKTEYSRCVAKMSTDEAKYNDSKSKGGKKLEEAKSKYHKSASKLHRVHNDYVLSLREVMSHQESYLRQTLPTLLDYHQATQENFVKQCKDILQEYHDLTNVTNTECCEIFKAAEEAVDKVSPEKEYSSEDFVKTYCSDPIEEFSIAFSQALLSDYNGTLKPDVMAVDNLTRDDLVKRRQKRKSSEMATMRHLPWPTGSLVEIDGSGLGKIMSSDMSTGDFMYEVEIDGTDFRVTLPEHRLTLLPKKKRFQNVDESEIDNFVHNQTNKNTLSMTMYDLKLLRNYLSSIGEQRSIEQILVGELSQILCKFFLGIRKSDGSNYEPSSLRCFMSSFDRHLKRLDYGFSLVTSDEFRKVREVLQAKQRDLKKQGKGNKENKASAINDEEIEKLWESCQLGDKTPESIINTLWFYNTVHFGLRGSDEHRSMQWGDVKLNRDSSGVEFLEFTERQTKTRQGENPKDIREVKPKMFSNSENANRCPVEVYKTYAAKRPKDYCNAEDPFYVATHTVQSSMKSNAQWFKRQPIGVNKLSSTMKRMTSIAGIEKKLTNHSARKHLVQKLSENNVPANQIMQITGHRNIQSINNYSHINETQHKAISKILSTPSSSAGSATSSIYLAQQNNHIQNTAASTTSSTSSSCVKIHGGLNTLISGNVYGGSITVNVMSSTQNCGSPPMKKRRILPIDSDSE</sequence>
<evidence type="ECO:0000256" key="2">
    <source>
        <dbReference type="ARBA" id="ARBA00022553"/>
    </source>
</evidence>
<dbReference type="Pfam" id="PF00611">
    <property type="entry name" value="FCH"/>
    <property type="match status" value="1"/>
</dbReference>
<feature type="domain" description="Tyr recombinase" evidence="8">
    <location>
        <begin position="511"/>
        <end position="732"/>
    </location>
</feature>
<evidence type="ECO:0000256" key="4">
    <source>
        <dbReference type="ARBA" id="ARBA00023172"/>
    </source>
</evidence>
<dbReference type="InterPro" id="IPR021893">
    <property type="entry name" value="ZMYM2-like_C"/>
</dbReference>
<dbReference type="InterPro" id="IPR027267">
    <property type="entry name" value="AH/BAR_dom_sf"/>
</dbReference>
<dbReference type="GO" id="GO:0003677">
    <property type="term" value="F:DNA binding"/>
    <property type="evidence" value="ECO:0007669"/>
    <property type="project" value="InterPro"/>
</dbReference>
<dbReference type="PANTHER" id="PTHR46963">
    <property type="entry name" value="SIMILAR TO RIKEN CDNA E130308A19"/>
    <property type="match status" value="1"/>
</dbReference>
<keyword evidence="5" id="KW-0175">Coiled coil</keyword>
<dbReference type="Gene3D" id="1.20.1270.60">
    <property type="entry name" value="Arfaptin homology (AH) domain/BAR domain"/>
    <property type="match status" value="1"/>
</dbReference>
<gene>
    <name evidence="9" type="ORF">FSP39_002257</name>
</gene>
<protein>
    <recommendedName>
        <fullName evidence="11">DUF3504 domain-containing protein</fullName>
    </recommendedName>
</protein>
<evidence type="ECO:0000256" key="5">
    <source>
        <dbReference type="PROSITE-ProRule" id="PRU01077"/>
    </source>
</evidence>
<proteinExistence type="predicted"/>
<evidence type="ECO:0000256" key="1">
    <source>
        <dbReference type="ARBA" id="ARBA00022499"/>
    </source>
</evidence>
<dbReference type="Gene3D" id="1.10.443.10">
    <property type="entry name" value="Intergrase catalytic core"/>
    <property type="match status" value="1"/>
</dbReference>
<name>A0AA88XXR7_PINIB</name>